<organism evidence="1 2">
    <name type="scientific">Flammeovirga agarivorans</name>
    <dbReference type="NCBI Taxonomy" id="2726742"/>
    <lineage>
        <taxon>Bacteria</taxon>
        <taxon>Pseudomonadati</taxon>
        <taxon>Bacteroidota</taxon>
        <taxon>Cytophagia</taxon>
        <taxon>Cytophagales</taxon>
        <taxon>Flammeovirgaceae</taxon>
        <taxon>Flammeovirga</taxon>
    </lineage>
</organism>
<gene>
    <name evidence="1" type="ORF">HGP29_24265</name>
</gene>
<keyword evidence="2" id="KW-1185">Reference proteome</keyword>
<name>A0A7X8SQA1_9BACT</name>
<sequence>MQEPTKEQEEVAIKKIISMINANGGPNIGHYLSHYLELDYHYKTSEGKGQLSRVGVYEYTFESKVPDEENIQLIREKFEFTDED</sequence>
<dbReference type="EMBL" id="JABAIL010000011">
    <property type="protein sequence ID" value="NLR94341.1"/>
    <property type="molecule type" value="Genomic_DNA"/>
</dbReference>
<comment type="caution">
    <text evidence="1">The sequence shown here is derived from an EMBL/GenBank/DDBJ whole genome shotgun (WGS) entry which is preliminary data.</text>
</comment>
<protein>
    <submittedName>
        <fullName evidence="1">Uncharacterized protein</fullName>
    </submittedName>
</protein>
<dbReference type="Proteomes" id="UP000585050">
    <property type="component" value="Unassembled WGS sequence"/>
</dbReference>
<dbReference type="AlphaFoldDB" id="A0A7X8SQA1"/>
<evidence type="ECO:0000313" key="1">
    <source>
        <dbReference type="EMBL" id="NLR94341.1"/>
    </source>
</evidence>
<proteinExistence type="predicted"/>
<dbReference type="RefSeq" id="WP_168885052.1">
    <property type="nucleotide sequence ID" value="NZ_JABAIL010000011.1"/>
</dbReference>
<evidence type="ECO:0000313" key="2">
    <source>
        <dbReference type="Proteomes" id="UP000585050"/>
    </source>
</evidence>
<accession>A0A7X8SQA1</accession>
<reference evidence="1 2" key="1">
    <citation type="submission" date="2020-04" db="EMBL/GenBank/DDBJ databases">
        <title>Flammeovirga sp. SR4, a novel species isolated from seawater.</title>
        <authorList>
            <person name="Wang X."/>
        </authorList>
    </citation>
    <scope>NUCLEOTIDE SEQUENCE [LARGE SCALE GENOMIC DNA]</scope>
    <source>
        <strain evidence="1 2">SR4</strain>
    </source>
</reference>